<name>A0A5K7YZX4_9BACT</name>
<evidence type="ECO:0000313" key="1">
    <source>
        <dbReference type="EMBL" id="BBO70157.1"/>
    </source>
</evidence>
<keyword evidence="2" id="KW-1185">Reference proteome</keyword>
<accession>A0A5K7YZX4</accession>
<evidence type="ECO:0000313" key="2">
    <source>
        <dbReference type="Proteomes" id="UP000427906"/>
    </source>
</evidence>
<dbReference type="OrthoDB" id="5517148at2"/>
<proteinExistence type="predicted"/>
<dbReference type="AlphaFoldDB" id="A0A5K7YZX4"/>
<sequence>MTRIVEKEYIPRDYYEAALENGSLSMKPCCACGNRLDEDYRCAKCRRECRCHLIVCQDEATLDRVRHYIRSASQFSGFKARLAGERQR</sequence>
<dbReference type="RefSeq" id="WP_155318127.1">
    <property type="nucleotide sequence ID" value="NZ_AP021874.1"/>
</dbReference>
<reference evidence="1 2" key="1">
    <citation type="submission" date="2019-11" db="EMBL/GenBank/DDBJ databases">
        <title>Comparative genomics of hydrocarbon-degrading Desulfosarcina strains.</title>
        <authorList>
            <person name="Watanabe M."/>
            <person name="Kojima H."/>
            <person name="Fukui M."/>
        </authorList>
    </citation>
    <scope>NUCLEOTIDE SEQUENCE [LARGE SCALE GENOMIC DNA]</scope>
    <source>
        <strain evidence="1 2">PL12</strain>
    </source>
</reference>
<dbReference type="EMBL" id="AP021874">
    <property type="protein sequence ID" value="BBO70157.1"/>
    <property type="molecule type" value="Genomic_DNA"/>
</dbReference>
<organism evidence="1 2">
    <name type="scientific">Desulfosarcina alkanivorans</name>
    <dbReference type="NCBI Taxonomy" id="571177"/>
    <lineage>
        <taxon>Bacteria</taxon>
        <taxon>Pseudomonadati</taxon>
        <taxon>Thermodesulfobacteriota</taxon>
        <taxon>Desulfobacteria</taxon>
        <taxon>Desulfobacterales</taxon>
        <taxon>Desulfosarcinaceae</taxon>
        <taxon>Desulfosarcina</taxon>
    </lineage>
</organism>
<dbReference type="Proteomes" id="UP000427906">
    <property type="component" value="Chromosome"/>
</dbReference>
<gene>
    <name evidence="1" type="ORF">DSCA_40870</name>
</gene>
<dbReference type="KEGG" id="dalk:DSCA_40870"/>
<protein>
    <submittedName>
        <fullName evidence="1">Uncharacterized protein</fullName>
    </submittedName>
</protein>